<organism evidence="1 2">
    <name type="scientific">Escallonia herrerae</name>
    <dbReference type="NCBI Taxonomy" id="1293975"/>
    <lineage>
        <taxon>Eukaryota</taxon>
        <taxon>Viridiplantae</taxon>
        <taxon>Streptophyta</taxon>
        <taxon>Embryophyta</taxon>
        <taxon>Tracheophyta</taxon>
        <taxon>Spermatophyta</taxon>
        <taxon>Magnoliopsida</taxon>
        <taxon>eudicotyledons</taxon>
        <taxon>Gunneridae</taxon>
        <taxon>Pentapetalae</taxon>
        <taxon>asterids</taxon>
        <taxon>campanulids</taxon>
        <taxon>Escalloniales</taxon>
        <taxon>Escalloniaceae</taxon>
        <taxon>Escallonia</taxon>
    </lineage>
</organism>
<keyword evidence="2" id="KW-1185">Reference proteome</keyword>
<reference evidence="1" key="1">
    <citation type="submission" date="2022-12" db="EMBL/GenBank/DDBJ databases">
        <title>Draft genome assemblies for two species of Escallonia (Escalloniales).</title>
        <authorList>
            <person name="Chanderbali A."/>
            <person name="Dervinis C."/>
            <person name="Anghel I."/>
            <person name="Soltis D."/>
            <person name="Soltis P."/>
            <person name="Zapata F."/>
        </authorList>
    </citation>
    <scope>NUCLEOTIDE SEQUENCE</scope>
    <source>
        <strain evidence="1">UCBG64.0493</strain>
        <tissue evidence="1">Leaf</tissue>
    </source>
</reference>
<protein>
    <submittedName>
        <fullName evidence="1">Uncharacterized protein</fullName>
    </submittedName>
</protein>
<accession>A0AA89B2W1</accession>
<comment type="caution">
    <text evidence="1">The sequence shown here is derived from an EMBL/GenBank/DDBJ whole genome shotgun (WGS) entry which is preliminary data.</text>
</comment>
<evidence type="ECO:0000313" key="2">
    <source>
        <dbReference type="Proteomes" id="UP001188597"/>
    </source>
</evidence>
<gene>
    <name evidence="1" type="ORF">RJ639_002998</name>
</gene>
<dbReference type="AlphaFoldDB" id="A0AA89B2W1"/>
<dbReference type="Proteomes" id="UP001188597">
    <property type="component" value="Unassembled WGS sequence"/>
</dbReference>
<proteinExistence type="predicted"/>
<dbReference type="EMBL" id="JAVXUP010000843">
    <property type="protein sequence ID" value="KAK3019951.1"/>
    <property type="molecule type" value="Genomic_DNA"/>
</dbReference>
<sequence length="107" mass="12249">MISRAFIFRGSSGGTFIYFISFKSFVSSYWGSHSLTNSRYIGLYILTRENCRGIIHVAAESIKTKGLMIIDIRVRKGEKAFFFVCNSYEAIGAYRHKQICLDSSLWL</sequence>
<evidence type="ECO:0000313" key="1">
    <source>
        <dbReference type="EMBL" id="KAK3019951.1"/>
    </source>
</evidence>
<name>A0AA89B2W1_9ASTE</name>